<dbReference type="PRINTS" id="PR00394">
    <property type="entry name" value="RHSPROTEIN"/>
</dbReference>
<name>A0ABX0N2G5_9BURK</name>
<organism evidence="2 3">
    <name type="scientific">Massilia genomosp. 1</name>
    <dbReference type="NCBI Taxonomy" id="2609280"/>
    <lineage>
        <taxon>Bacteria</taxon>
        <taxon>Pseudomonadati</taxon>
        <taxon>Pseudomonadota</taxon>
        <taxon>Betaproteobacteria</taxon>
        <taxon>Burkholderiales</taxon>
        <taxon>Oxalobacteraceae</taxon>
        <taxon>Telluria group</taxon>
        <taxon>Massilia</taxon>
    </lineage>
</organism>
<dbReference type="EMBL" id="WHJF01000359">
    <property type="protein sequence ID" value="NHZ67195.1"/>
    <property type="molecule type" value="Genomic_DNA"/>
</dbReference>
<evidence type="ECO:0000313" key="3">
    <source>
        <dbReference type="Proteomes" id="UP000610594"/>
    </source>
</evidence>
<proteinExistence type="predicted"/>
<keyword evidence="3" id="KW-1185">Reference proteome</keyword>
<protein>
    <recommendedName>
        <fullName evidence="1">RHS protein conserved region domain-containing protein</fullName>
    </recommendedName>
</protein>
<feature type="domain" description="RHS protein conserved region" evidence="1">
    <location>
        <begin position="52"/>
        <end position="85"/>
    </location>
</feature>
<dbReference type="InterPro" id="IPR050708">
    <property type="entry name" value="T6SS_VgrG/RHS"/>
</dbReference>
<dbReference type="PANTHER" id="PTHR32305">
    <property type="match status" value="1"/>
</dbReference>
<accession>A0ABX0N2G5</accession>
<evidence type="ECO:0000313" key="2">
    <source>
        <dbReference type="EMBL" id="NHZ67195.1"/>
    </source>
</evidence>
<dbReference type="Pfam" id="PF03527">
    <property type="entry name" value="RHS"/>
    <property type="match status" value="1"/>
</dbReference>
<gene>
    <name evidence="2" type="ORF">F1735_33925</name>
</gene>
<dbReference type="RefSeq" id="WP_167241473.1">
    <property type="nucleotide sequence ID" value="NZ_WHJF01000359.1"/>
</dbReference>
<dbReference type="Gene3D" id="2.180.10.10">
    <property type="entry name" value="RHS repeat-associated core"/>
    <property type="match status" value="1"/>
</dbReference>
<feature type="non-terminal residue" evidence="2">
    <location>
        <position position="1"/>
    </location>
</feature>
<evidence type="ECO:0000259" key="1">
    <source>
        <dbReference type="Pfam" id="PF03527"/>
    </source>
</evidence>
<comment type="caution">
    <text evidence="2">The sequence shown here is derived from an EMBL/GenBank/DDBJ whole genome shotgun (WGS) entry which is preliminary data.</text>
</comment>
<dbReference type="NCBIfam" id="TIGR03696">
    <property type="entry name" value="Rhs_assc_core"/>
    <property type="match status" value="1"/>
</dbReference>
<sequence length="143" mass="16066">RDLPQAGRFLLGLHRHCDRRRQKGRRHTLAAADSVRDVNGYIKAEQSTARRIYHFHTNLVGAPLEVTDEVGNLAWAGNYQAWGKVNDGEDSILSVPIEQPLRFPGQYADESTGLHYNTFRYYDPDIGRFISQDPIGLAGGANM</sequence>
<dbReference type="InterPro" id="IPR001826">
    <property type="entry name" value="RHS"/>
</dbReference>
<reference evidence="2 3" key="1">
    <citation type="submission" date="2019-10" db="EMBL/GenBank/DDBJ databases">
        <title>Taxonomy of Antarctic Massilia spp.: description of Massilia rubra sp. nov., Massilia aquatica sp. nov., Massilia mucilaginosa sp. nov., Massilia frigida sp. nov. isolated from streams, lakes and regoliths.</title>
        <authorList>
            <person name="Holochova P."/>
            <person name="Sedlacek I."/>
            <person name="Kralova S."/>
            <person name="Maslanova I."/>
            <person name="Busse H.-J."/>
            <person name="Stankova E."/>
            <person name="Vrbovska V."/>
            <person name="Kovarovic V."/>
            <person name="Bartak M."/>
            <person name="Svec P."/>
            <person name="Pantucek R."/>
        </authorList>
    </citation>
    <scope>NUCLEOTIDE SEQUENCE [LARGE SCALE GENOMIC DNA]</scope>
    <source>
        <strain evidence="2 3">CCM 8694</strain>
    </source>
</reference>
<dbReference type="InterPro" id="IPR022385">
    <property type="entry name" value="Rhs_assc_core"/>
</dbReference>
<dbReference type="PANTHER" id="PTHR32305:SF15">
    <property type="entry name" value="PROTEIN RHSA-RELATED"/>
    <property type="match status" value="1"/>
</dbReference>
<dbReference type="Proteomes" id="UP000610594">
    <property type="component" value="Unassembled WGS sequence"/>
</dbReference>